<dbReference type="OrthoDB" id="9785745at2"/>
<dbReference type="eggNOG" id="COG0583">
    <property type="taxonomic scope" value="Bacteria"/>
</dbReference>
<dbReference type="EMBL" id="ADGQ01000001">
    <property type="protein sequence ID" value="EFM65478.1"/>
    <property type="molecule type" value="Genomic_DNA"/>
</dbReference>
<reference evidence="6 7" key="1">
    <citation type="submission" date="2010-08" db="EMBL/GenBank/DDBJ databases">
        <authorList>
            <person name="Harkins D.M."/>
            <person name="Madupu R."/>
            <person name="Durkin A.S."/>
            <person name="Torralba M."/>
            <person name="Methe B."/>
            <person name="Sutton G.G."/>
            <person name="Nelson K.E."/>
        </authorList>
    </citation>
    <scope>NUCLEOTIDE SEQUENCE [LARGE SCALE GENOMIC DNA]</scope>
    <source>
        <strain evidence="6 7">DSM 17678</strain>
    </source>
</reference>
<comment type="similarity">
    <text evidence="1">Belongs to the LysR transcriptional regulatory family.</text>
</comment>
<dbReference type="Gene3D" id="3.40.190.290">
    <property type="match status" value="1"/>
</dbReference>
<feature type="domain" description="HTH lysR-type" evidence="5">
    <location>
        <begin position="1"/>
        <end position="58"/>
    </location>
</feature>
<dbReference type="CDD" id="cd05466">
    <property type="entry name" value="PBP2_LTTR_substrate"/>
    <property type="match status" value="1"/>
</dbReference>
<dbReference type="PANTHER" id="PTHR30126:SF40">
    <property type="entry name" value="HTH-TYPE TRANSCRIPTIONAL REGULATOR GLTR"/>
    <property type="match status" value="1"/>
</dbReference>
<name>E0E0U5_9FIRM</name>
<dbReference type="Proteomes" id="UP000003244">
    <property type="component" value="Unassembled WGS sequence"/>
</dbReference>
<protein>
    <submittedName>
        <fullName evidence="6">Transcriptional regulator, LysR family</fullName>
    </submittedName>
</protein>
<dbReference type="Pfam" id="PF03466">
    <property type="entry name" value="LysR_substrate"/>
    <property type="match status" value="1"/>
</dbReference>
<dbReference type="GO" id="GO:0003700">
    <property type="term" value="F:DNA-binding transcription factor activity"/>
    <property type="evidence" value="ECO:0007669"/>
    <property type="project" value="InterPro"/>
</dbReference>
<evidence type="ECO:0000256" key="1">
    <source>
        <dbReference type="ARBA" id="ARBA00009437"/>
    </source>
</evidence>
<evidence type="ECO:0000259" key="5">
    <source>
        <dbReference type="PROSITE" id="PS50931"/>
    </source>
</evidence>
<dbReference type="InterPro" id="IPR036388">
    <property type="entry name" value="WH-like_DNA-bd_sf"/>
</dbReference>
<organism evidence="6 7">
    <name type="scientific">Peptostreptococcus stomatis DSM 17678</name>
    <dbReference type="NCBI Taxonomy" id="596315"/>
    <lineage>
        <taxon>Bacteria</taxon>
        <taxon>Bacillati</taxon>
        <taxon>Bacillota</taxon>
        <taxon>Clostridia</taxon>
        <taxon>Peptostreptococcales</taxon>
        <taxon>Peptostreptococcaceae</taxon>
        <taxon>Peptostreptococcus</taxon>
    </lineage>
</organism>
<dbReference type="SUPFAM" id="SSF53850">
    <property type="entry name" value="Periplasmic binding protein-like II"/>
    <property type="match status" value="1"/>
</dbReference>
<keyword evidence="7" id="KW-1185">Reference proteome</keyword>
<dbReference type="InterPro" id="IPR036390">
    <property type="entry name" value="WH_DNA-bd_sf"/>
</dbReference>
<proteinExistence type="inferred from homology"/>
<dbReference type="GeneID" id="84799764"/>
<evidence type="ECO:0000256" key="2">
    <source>
        <dbReference type="ARBA" id="ARBA00023015"/>
    </source>
</evidence>
<sequence length="303" mass="34156">MDIKQLEAFVAVAKNQSFSKAAKELYLTQPTISSHIQNLENEMQTSLFNRNNKSITLTDSGYILFNHAIAILNDCKRAVNDIRDYQGKIEGNVDLVYTCVPGEAILPPMIKKFSSQYPGATFTLKNMTHDQAISELNNDNASLCLTSTITESDRLVYTLFSKNDLVLVCPPDLDIKNKDGFVSLESFKKLPLILKSDESLDGDYLSRKLNSVGINSKDLHIRAYIDSDNLIMSMVSAGIGSTLVTNGLAQYGKRYNNFNIYRIENLSMVSDHYLVYSDKKFLSPTEKAFLNYVFELYNLDKPF</sequence>
<dbReference type="SUPFAM" id="SSF46785">
    <property type="entry name" value="Winged helix' DNA-binding domain"/>
    <property type="match status" value="1"/>
</dbReference>
<dbReference type="STRING" id="596315.HMPREF0634_0793"/>
<accession>E0E0U5</accession>
<dbReference type="PANTHER" id="PTHR30126">
    <property type="entry name" value="HTH-TYPE TRANSCRIPTIONAL REGULATOR"/>
    <property type="match status" value="1"/>
</dbReference>
<dbReference type="Pfam" id="PF00126">
    <property type="entry name" value="HTH_1"/>
    <property type="match status" value="1"/>
</dbReference>
<dbReference type="GO" id="GO:0000976">
    <property type="term" value="F:transcription cis-regulatory region binding"/>
    <property type="evidence" value="ECO:0007669"/>
    <property type="project" value="TreeGrafter"/>
</dbReference>
<evidence type="ECO:0000256" key="4">
    <source>
        <dbReference type="ARBA" id="ARBA00023163"/>
    </source>
</evidence>
<evidence type="ECO:0000313" key="7">
    <source>
        <dbReference type="Proteomes" id="UP000003244"/>
    </source>
</evidence>
<comment type="caution">
    <text evidence="6">The sequence shown here is derived from an EMBL/GenBank/DDBJ whole genome shotgun (WGS) entry which is preliminary data.</text>
</comment>
<dbReference type="PROSITE" id="PS50931">
    <property type="entry name" value="HTH_LYSR"/>
    <property type="match status" value="1"/>
</dbReference>
<dbReference type="PRINTS" id="PR00039">
    <property type="entry name" value="HTHLYSR"/>
</dbReference>
<dbReference type="AlphaFoldDB" id="E0E0U5"/>
<keyword evidence="2" id="KW-0805">Transcription regulation</keyword>
<dbReference type="InterPro" id="IPR005119">
    <property type="entry name" value="LysR_subst-bd"/>
</dbReference>
<dbReference type="Gene3D" id="1.10.10.10">
    <property type="entry name" value="Winged helix-like DNA-binding domain superfamily/Winged helix DNA-binding domain"/>
    <property type="match status" value="1"/>
</dbReference>
<dbReference type="FunFam" id="1.10.10.10:FF:000001">
    <property type="entry name" value="LysR family transcriptional regulator"/>
    <property type="match status" value="1"/>
</dbReference>
<dbReference type="RefSeq" id="WP_007787871.1">
    <property type="nucleotide sequence ID" value="NZ_ADGQ01000001.1"/>
</dbReference>
<evidence type="ECO:0000313" key="6">
    <source>
        <dbReference type="EMBL" id="EFM65478.1"/>
    </source>
</evidence>
<keyword evidence="3" id="KW-0238">DNA-binding</keyword>
<dbReference type="InterPro" id="IPR000847">
    <property type="entry name" value="LysR_HTH_N"/>
</dbReference>
<keyword evidence="4" id="KW-0804">Transcription</keyword>
<evidence type="ECO:0000256" key="3">
    <source>
        <dbReference type="ARBA" id="ARBA00023125"/>
    </source>
</evidence>
<gene>
    <name evidence="6" type="ORF">HMPREF0634_0793</name>
</gene>